<evidence type="ECO:0000313" key="4">
    <source>
        <dbReference type="Proteomes" id="UP000188219"/>
    </source>
</evidence>
<dbReference type="Pfam" id="PF07885">
    <property type="entry name" value="Ion_trans_2"/>
    <property type="match status" value="1"/>
</dbReference>
<dbReference type="EMBL" id="CP019650">
    <property type="protein sequence ID" value="AQQ69097.1"/>
    <property type="molecule type" value="Genomic_DNA"/>
</dbReference>
<protein>
    <submittedName>
        <fullName evidence="3">Transporter</fullName>
    </submittedName>
</protein>
<evidence type="ECO:0000259" key="2">
    <source>
        <dbReference type="Pfam" id="PF07885"/>
    </source>
</evidence>
<dbReference type="Proteomes" id="UP000188219">
    <property type="component" value="Chromosome"/>
</dbReference>
<evidence type="ECO:0000256" key="1">
    <source>
        <dbReference type="SAM" id="Phobius"/>
    </source>
</evidence>
<feature type="domain" description="Potassium channel" evidence="2">
    <location>
        <begin position="30"/>
        <end position="102"/>
    </location>
</feature>
<gene>
    <name evidence="3" type="ORF">Mag101_16780</name>
</gene>
<sequence>MAVLFVNLLRLLKAIVRSWKRPLFRASLLLAVLVVFSGGVFYHTVEGWSWPDALYFSAMTAATVGVTDLSPQTDLGKLFTVVYLFVAVGAFISLFVHIARALIDVHDDHG</sequence>
<keyword evidence="1" id="KW-0812">Transmembrane</keyword>
<name>A0A1Q2M9Y4_9GAMM</name>
<dbReference type="KEGG" id="maga:Mag101_16780"/>
<reference evidence="3" key="1">
    <citation type="submission" date="2017-02" db="EMBL/GenBank/DDBJ databases">
        <title>Genome of Microbulbifer agarilyticus GP101.</title>
        <authorList>
            <person name="Jung J."/>
            <person name="Bae S.S."/>
            <person name="Baek K."/>
        </authorList>
    </citation>
    <scope>NUCLEOTIDE SEQUENCE [LARGE SCALE GENOMIC DNA]</scope>
    <source>
        <strain evidence="3">GP101</strain>
    </source>
</reference>
<keyword evidence="1" id="KW-1133">Transmembrane helix</keyword>
<keyword evidence="4" id="KW-1185">Reference proteome</keyword>
<dbReference type="RefSeq" id="WP_198040023.1">
    <property type="nucleotide sequence ID" value="NZ_CP019650.1"/>
</dbReference>
<organism evidence="3 4">
    <name type="scientific">Microbulbifer agarilyticus</name>
    <dbReference type="NCBI Taxonomy" id="260552"/>
    <lineage>
        <taxon>Bacteria</taxon>
        <taxon>Pseudomonadati</taxon>
        <taxon>Pseudomonadota</taxon>
        <taxon>Gammaproteobacteria</taxon>
        <taxon>Cellvibrionales</taxon>
        <taxon>Microbulbiferaceae</taxon>
        <taxon>Microbulbifer</taxon>
    </lineage>
</organism>
<dbReference type="SUPFAM" id="SSF81324">
    <property type="entry name" value="Voltage-gated potassium channels"/>
    <property type="match status" value="1"/>
</dbReference>
<dbReference type="InterPro" id="IPR013099">
    <property type="entry name" value="K_chnl_dom"/>
</dbReference>
<evidence type="ECO:0000313" key="3">
    <source>
        <dbReference type="EMBL" id="AQQ69097.1"/>
    </source>
</evidence>
<feature type="transmembrane region" description="Helical" evidence="1">
    <location>
        <begin position="81"/>
        <end position="103"/>
    </location>
</feature>
<dbReference type="STRING" id="260552.Mag101_16780"/>
<keyword evidence="1" id="KW-0472">Membrane</keyword>
<accession>A0A1Q2M9Y4</accession>
<feature type="transmembrane region" description="Helical" evidence="1">
    <location>
        <begin position="23"/>
        <end position="42"/>
    </location>
</feature>
<proteinExistence type="predicted"/>
<dbReference type="AlphaFoldDB" id="A0A1Q2M9Y4"/>
<dbReference type="Gene3D" id="1.10.287.70">
    <property type="match status" value="1"/>
</dbReference>